<reference evidence="2 3" key="1">
    <citation type="submission" date="2024-01" db="EMBL/GenBank/DDBJ databases">
        <title>The genome of the rayed Mediterranean limpet Patella caerulea (Linnaeus, 1758).</title>
        <authorList>
            <person name="Anh-Thu Weber A."/>
            <person name="Halstead-Nussloch G."/>
        </authorList>
    </citation>
    <scope>NUCLEOTIDE SEQUENCE [LARGE SCALE GENOMIC DNA]</scope>
    <source>
        <strain evidence="2">AATW-2023a</strain>
        <tissue evidence="2">Whole specimen</tissue>
    </source>
</reference>
<sequence length="163" mass="18445">MFAEPPIGRYLIWYRIGDMIFYSMVLLVYFVIPAVTMETGQTINLIIYCGDESFSGCQKSLDKYAVTSGYNYWINDTSALCEFEVNATLTRTDEITFKNLEYLSLQLKHVDMIVAIAGTEYIQILSIISENYGIPLLGYVTSKATRVSNGKNQNVYKTSLLPP</sequence>
<keyword evidence="1" id="KW-0472">Membrane</keyword>
<dbReference type="EMBL" id="JAZGQO010000003">
    <property type="protein sequence ID" value="KAK6188184.1"/>
    <property type="molecule type" value="Genomic_DNA"/>
</dbReference>
<gene>
    <name evidence="2" type="ORF">SNE40_004418</name>
</gene>
<keyword evidence="3" id="KW-1185">Reference proteome</keyword>
<evidence type="ECO:0000313" key="3">
    <source>
        <dbReference type="Proteomes" id="UP001347796"/>
    </source>
</evidence>
<dbReference type="AlphaFoldDB" id="A0AAN8PX61"/>
<name>A0AAN8PX61_PATCE</name>
<protein>
    <submittedName>
        <fullName evidence="2">Uncharacterized protein</fullName>
    </submittedName>
</protein>
<dbReference type="Proteomes" id="UP001347796">
    <property type="component" value="Unassembled WGS sequence"/>
</dbReference>
<feature type="transmembrane region" description="Helical" evidence="1">
    <location>
        <begin position="12"/>
        <end position="32"/>
    </location>
</feature>
<evidence type="ECO:0000256" key="1">
    <source>
        <dbReference type="SAM" id="Phobius"/>
    </source>
</evidence>
<accession>A0AAN8PX61</accession>
<comment type="caution">
    <text evidence="2">The sequence shown here is derived from an EMBL/GenBank/DDBJ whole genome shotgun (WGS) entry which is preliminary data.</text>
</comment>
<proteinExistence type="predicted"/>
<organism evidence="2 3">
    <name type="scientific">Patella caerulea</name>
    <name type="common">Rayed Mediterranean limpet</name>
    <dbReference type="NCBI Taxonomy" id="87958"/>
    <lineage>
        <taxon>Eukaryota</taxon>
        <taxon>Metazoa</taxon>
        <taxon>Spiralia</taxon>
        <taxon>Lophotrochozoa</taxon>
        <taxon>Mollusca</taxon>
        <taxon>Gastropoda</taxon>
        <taxon>Patellogastropoda</taxon>
        <taxon>Patelloidea</taxon>
        <taxon>Patellidae</taxon>
        <taxon>Patella</taxon>
    </lineage>
</organism>
<keyword evidence="1" id="KW-0812">Transmembrane</keyword>
<keyword evidence="1" id="KW-1133">Transmembrane helix</keyword>
<evidence type="ECO:0000313" key="2">
    <source>
        <dbReference type="EMBL" id="KAK6188184.1"/>
    </source>
</evidence>